<dbReference type="GO" id="GO:0004803">
    <property type="term" value="F:transposase activity"/>
    <property type="evidence" value="ECO:0007669"/>
    <property type="project" value="InterPro"/>
</dbReference>
<dbReference type="SMART" id="SM01321">
    <property type="entry name" value="Y1_Tnp"/>
    <property type="match status" value="1"/>
</dbReference>
<name>A0A0D1IWL4_BACIU</name>
<reference evidence="2 3" key="1">
    <citation type="submission" date="2014-12" db="EMBL/GenBank/DDBJ databases">
        <title>Comparative genome analysis of Bacillus coagulans HM-08, Clostridium butyricum HM-68, Bacillus subtilis HM-66 and Bacillus licheniformis BL-09.</title>
        <authorList>
            <person name="Zhang H."/>
        </authorList>
    </citation>
    <scope>NUCLEOTIDE SEQUENCE [LARGE SCALE GENOMIC DNA]</scope>
    <source>
        <strain evidence="2 3">HM-66</strain>
    </source>
</reference>
<dbReference type="Gene3D" id="3.30.70.1290">
    <property type="entry name" value="Transposase IS200-like"/>
    <property type="match status" value="1"/>
</dbReference>
<comment type="caution">
    <text evidence="2">The sequence shown here is derived from an EMBL/GenBank/DDBJ whole genome shotgun (WGS) entry which is preliminary data.</text>
</comment>
<dbReference type="PANTHER" id="PTHR33360:SF2">
    <property type="entry name" value="TRANSPOSASE FOR INSERTION SEQUENCE ELEMENT IS200"/>
    <property type="match status" value="1"/>
</dbReference>
<feature type="domain" description="Transposase IS200-like" evidence="1">
    <location>
        <begin position="10"/>
        <end position="130"/>
    </location>
</feature>
<evidence type="ECO:0000313" key="3">
    <source>
        <dbReference type="Proteomes" id="UP000032247"/>
    </source>
</evidence>
<dbReference type="InterPro" id="IPR002686">
    <property type="entry name" value="Transposase_17"/>
</dbReference>
<proteinExistence type="predicted"/>
<gene>
    <name evidence="2" type="ORF">SC09_contig8orf00010</name>
</gene>
<dbReference type="Proteomes" id="UP000032247">
    <property type="component" value="Unassembled WGS sequence"/>
</dbReference>
<dbReference type="PANTHER" id="PTHR33360">
    <property type="entry name" value="TRANSPOSASE FOR INSERTION SEQUENCE ELEMENT IS200"/>
    <property type="match status" value="1"/>
</dbReference>
<evidence type="ECO:0000259" key="1">
    <source>
        <dbReference type="SMART" id="SM01321"/>
    </source>
</evidence>
<dbReference type="AlphaFoldDB" id="A0A0D1IWL4"/>
<protein>
    <submittedName>
        <fullName evidence="2">Transposase IS200-family protein</fullName>
    </submittedName>
</protein>
<accession>A0A0D1IWL4</accession>
<evidence type="ECO:0000313" key="2">
    <source>
        <dbReference type="EMBL" id="KIU04384.1"/>
    </source>
</evidence>
<dbReference type="GO" id="GO:0003677">
    <property type="term" value="F:DNA binding"/>
    <property type="evidence" value="ECO:0007669"/>
    <property type="project" value="InterPro"/>
</dbReference>
<dbReference type="SUPFAM" id="SSF143422">
    <property type="entry name" value="Transposase IS200-like"/>
    <property type="match status" value="1"/>
</dbReference>
<dbReference type="NCBIfam" id="NF033573">
    <property type="entry name" value="transpos_IS200"/>
    <property type="match status" value="1"/>
</dbReference>
<sequence length="132" mass="16092">MEFISENHSKHLLMCHLIFVCKYRKKLLSKVGDDIKTEIESTANHYGWQIIEQEIDQDHIHILIRYSLKWSILEIVRLLKQLTTYRMWQKHNKYLSQHFWKERTFWSDGYFSCSIGNVSKEIIQKYIQEQGR</sequence>
<organism evidence="2 3">
    <name type="scientific">Bacillus subtilis</name>
    <dbReference type="NCBI Taxonomy" id="1423"/>
    <lineage>
        <taxon>Bacteria</taxon>
        <taxon>Bacillati</taxon>
        <taxon>Bacillota</taxon>
        <taxon>Bacilli</taxon>
        <taxon>Bacillales</taxon>
        <taxon>Bacillaceae</taxon>
        <taxon>Bacillus</taxon>
    </lineage>
</organism>
<dbReference type="PATRIC" id="fig|1423.173.peg.4823"/>
<dbReference type="EMBL" id="JXBC01000014">
    <property type="protein sequence ID" value="KIU04384.1"/>
    <property type="molecule type" value="Genomic_DNA"/>
</dbReference>
<dbReference type="GO" id="GO:0006313">
    <property type="term" value="P:DNA transposition"/>
    <property type="evidence" value="ECO:0007669"/>
    <property type="project" value="InterPro"/>
</dbReference>
<dbReference type="InterPro" id="IPR036515">
    <property type="entry name" value="Transposase_17_sf"/>
</dbReference>
<dbReference type="Pfam" id="PF01797">
    <property type="entry name" value="Y1_Tnp"/>
    <property type="match status" value="1"/>
</dbReference>